<dbReference type="EMBL" id="JACMSC010000008">
    <property type="protein sequence ID" value="KAG6510320.1"/>
    <property type="molecule type" value="Genomic_DNA"/>
</dbReference>
<sequence>MSSYILYLLTQNAWQELDPDEYSYEELVALGEVVGTENRGLSSDTIAALPSRSYKAENMQDDNAEQCAICRLEYEDGDSLVVLSCKHKYHPECINKWLQLNKSEFTCLHVNNGLVTLIIGTFSIAA</sequence>
<dbReference type="FunFam" id="3.30.40.10:FF:000417">
    <property type="entry name" value="E3 ubiquitin ligase BIG BROTHER-related"/>
    <property type="match status" value="1"/>
</dbReference>
<feature type="domain" description="RING-type" evidence="2">
    <location>
        <begin position="67"/>
        <end position="107"/>
    </location>
</feature>
<dbReference type="InterPro" id="IPR001841">
    <property type="entry name" value="Znf_RING"/>
</dbReference>
<dbReference type="GO" id="GO:0008270">
    <property type="term" value="F:zinc ion binding"/>
    <property type="evidence" value="ECO:0007669"/>
    <property type="project" value="UniProtKB-KW"/>
</dbReference>
<keyword evidence="1" id="KW-0479">Metal-binding</keyword>
<accession>A0A8J5GMR1</accession>
<comment type="caution">
    <text evidence="3">The sequence shown here is derived from an EMBL/GenBank/DDBJ whole genome shotgun (WGS) entry which is preliminary data.</text>
</comment>
<protein>
    <recommendedName>
        <fullName evidence="2">RING-type domain-containing protein</fullName>
    </recommendedName>
</protein>
<evidence type="ECO:0000259" key="2">
    <source>
        <dbReference type="PROSITE" id="PS50089"/>
    </source>
</evidence>
<dbReference type="SUPFAM" id="SSF57850">
    <property type="entry name" value="RING/U-box"/>
    <property type="match status" value="1"/>
</dbReference>
<dbReference type="Proteomes" id="UP000734854">
    <property type="component" value="Unassembled WGS sequence"/>
</dbReference>
<reference evidence="3 4" key="1">
    <citation type="submission" date="2020-08" db="EMBL/GenBank/DDBJ databases">
        <title>Plant Genome Project.</title>
        <authorList>
            <person name="Zhang R.-G."/>
        </authorList>
    </citation>
    <scope>NUCLEOTIDE SEQUENCE [LARGE SCALE GENOMIC DNA]</scope>
    <source>
        <tissue evidence="3">Rhizome</tissue>
    </source>
</reference>
<dbReference type="PANTHER" id="PTHR47530:SF4">
    <property type="entry name" value="E3 UBIQUITIN LIGASE BIG BROTHER-RELATED"/>
    <property type="match status" value="1"/>
</dbReference>
<dbReference type="Gene3D" id="3.30.40.10">
    <property type="entry name" value="Zinc/RING finger domain, C3HC4 (zinc finger)"/>
    <property type="match status" value="1"/>
</dbReference>
<keyword evidence="4" id="KW-1185">Reference proteome</keyword>
<proteinExistence type="predicted"/>
<name>A0A8J5GMR1_ZINOF</name>
<organism evidence="3 4">
    <name type="scientific">Zingiber officinale</name>
    <name type="common">Ginger</name>
    <name type="synonym">Amomum zingiber</name>
    <dbReference type="NCBI Taxonomy" id="94328"/>
    <lineage>
        <taxon>Eukaryota</taxon>
        <taxon>Viridiplantae</taxon>
        <taxon>Streptophyta</taxon>
        <taxon>Embryophyta</taxon>
        <taxon>Tracheophyta</taxon>
        <taxon>Spermatophyta</taxon>
        <taxon>Magnoliopsida</taxon>
        <taxon>Liliopsida</taxon>
        <taxon>Zingiberales</taxon>
        <taxon>Zingiberaceae</taxon>
        <taxon>Zingiber</taxon>
    </lineage>
</organism>
<evidence type="ECO:0000313" key="3">
    <source>
        <dbReference type="EMBL" id="KAG6510320.1"/>
    </source>
</evidence>
<dbReference type="InterPro" id="IPR043312">
    <property type="entry name" value="AtBBR-like"/>
</dbReference>
<evidence type="ECO:0000256" key="1">
    <source>
        <dbReference type="PROSITE-ProRule" id="PRU00175"/>
    </source>
</evidence>
<dbReference type="AlphaFoldDB" id="A0A8J5GMR1"/>
<keyword evidence="1" id="KW-0863">Zinc-finger</keyword>
<gene>
    <name evidence="3" type="ORF">ZIOFF_028330</name>
</gene>
<keyword evidence="1" id="KW-0862">Zinc</keyword>
<evidence type="ECO:0000313" key="4">
    <source>
        <dbReference type="Proteomes" id="UP000734854"/>
    </source>
</evidence>
<dbReference type="Pfam" id="PF13639">
    <property type="entry name" value="zf-RING_2"/>
    <property type="match status" value="1"/>
</dbReference>
<dbReference type="PROSITE" id="PS50089">
    <property type="entry name" value="ZF_RING_2"/>
    <property type="match status" value="1"/>
</dbReference>
<dbReference type="InterPro" id="IPR013083">
    <property type="entry name" value="Znf_RING/FYVE/PHD"/>
</dbReference>
<dbReference type="PANTHER" id="PTHR47530">
    <property type="entry name" value="E3 UBIQUITIN LIGASE BIG BROTHER-RELATED"/>
    <property type="match status" value="1"/>
</dbReference>